<feature type="domain" description="TLC" evidence="7">
    <location>
        <begin position="276"/>
        <end position="451"/>
    </location>
</feature>
<dbReference type="EMBL" id="JAIPUX010003283">
    <property type="protein sequence ID" value="KAH0623304.1"/>
    <property type="molecule type" value="Genomic_DNA"/>
</dbReference>
<keyword evidence="2 5" id="KW-0812">Transmembrane</keyword>
<dbReference type="InterPro" id="IPR006634">
    <property type="entry name" value="TLC-dom"/>
</dbReference>
<evidence type="ECO:0000256" key="3">
    <source>
        <dbReference type="ARBA" id="ARBA00022989"/>
    </source>
</evidence>
<evidence type="ECO:0000259" key="7">
    <source>
        <dbReference type="PROSITE" id="PS50922"/>
    </source>
</evidence>
<evidence type="ECO:0000256" key="1">
    <source>
        <dbReference type="ARBA" id="ARBA00004141"/>
    </source>
</evidence>
<name>A0ABQ7T0X9_PHRPL</name>
<feature type="transmembrane region" description="Helical" evidence="6">
    <location>
        <begin position="438"/>
        <end position="459"/>
    </location>
</feature>
<feature type="transmembrane region" description="Helical" evidence="6">
    <location>
        <begin position="63"/>
        <end position="80"/>
    </location>
</feature>
<dbReference type="PANTHER" id="PTHR31898">
    <property type="entry name" value="TRANSMEMBRANE PROTEIN 136"/>
    <property type="match status" value="1"/>
</dbReference>
<sequence length="492" mass="55413">MPHLPPLIHTSLLSSLSSPCSSSDEMLRTIIVQVVCSFLLWLSLYSASWYWNKHRTSEWSDRFVTLIHGLIVTFLSGYIAVIDGPWPLTHPGHPNTTAQINLFCLSLGYFIFDFGWCVHCNSEDELMLYHHILSICGMGGVLLLGESGSEVNAIIFVSEITNPLLQIRWFLRDTGHYPSIAGDVVDALFVLLFLGLRIIGGVWIVDAVVTSSKPYWEVKYLVVCMHHGGCLQNFGGFNSLLLYPIHSMAASMVLRVAFSLIGWLSLYAWSYHRHKDRTCEWSCRLVTLTHGVLATCLSGYIGFIDGPWPMSYPGSPNTTLQVHALCMSLGYFLFDLGWCVYFQAEGALMLAHHTVSIVGITVSLALGESAAEVNGVIFGSEITNPLLQARWFLREMGLYHTFTGDLVDFFFVVLFAGVRIGVGAWLMYCVLTSPKPKWFIKVGGVIMYAVSWVFMVSICRFARRKSIKKYHAWRSWWNKEMNLNANGYLKDH</sequence>
<dbReference type="PANTHER" id="PTHR31898:SF1">
    <property type="entry name" value="TLC DOMAIN-CONTAINING PROTEIN 5"/>
    <property type="match status" value="1"/>
</dbReference>
<accession>A0ABQ7T0X9</accession>
<keyword evidence="9" id="KW-1185">Reference proteome</keyword>
<evidence type="ECO:0000256" key="5">
    <source>
        <dbReference type="PROSITE-ProRule" id="PRU00205"/>
    </source>
</evidence>
<feature type="transmembrane region" description="Helical" evidence="6">
    <location>
        <begin position="322"/>
        <end position="342"/>
    </location>
</feature>
<evidence type="ECO:0000313" key="9">
    <source>
        <dbReference type="Proteomes" id="UP000826234"/>
    </source>
</evidence>
<dbReference type="PROSITE" id="PS50922">
    <property type="entry name" value="TLC"/>
    <property type="match status" value="2"/>
</dbReference>
<feature type="transmembrane region" description="Helical" evidence="6">
    <location>
        <begin position="100"/>
        <end position="119"/>
    </location>
</feature>
<feature type="transmembrane region" description="Helical" evidence="6">
    <location>
        <begin position="248"/>
        <end position="269"/>
    </location>
</feature>
<reference evidence="8 9" key="1">
    <citation type="journal article" date="2022" name="Gigascience">
        <title>A chromosome-level genome assembly and annotation of the desert horned lizard, Phrynosoma platyrhinos, provides insight into chromosomal rearrangements among reptiles.</title>
        <authorList>
            <person name="Koochekian N."/>
            <person name="Ascanio A."/>
            <person name="Farleigh K."/>
            <person name="Card D.C."/>
            <person name="Schield D.R."/>
            <person name="Castoe T.A."/>
            <person name="Jezkova T."/>
        </authorList>
    </citation>
    <scope>NUCLEOTIDE SEQUENCE [LARGE SCALE GENOMIC DNA]</scope>
    <source>
        <strain evidence="8">NK-2021</strain>
    </source>
</reference>
<feature type="transmembrane region" description="Helical" evidence="6">
    <location>
        <begin position="406"/>
        <end position="426"/>
    </location>
</feature>
<evidence type="ECO:0000256" key="6">
    <source>
        <dbReference type="SAM" id="Phobius"/>
    </source>
</evidence>
<protein>
    <recommendedName>
        <fullName evidence="7">TLC domain-containing protein</fullName>
    </recommendedName>
</protein>
<dbReference type="Proteomes" id="UP000826234">
    <property type="component" value="Unassembled WGS sequence"/>
</dbReference>
<keyword evidence="3 6" id="KW-1133">Transmembrane helix</keyword>
<comment type="caution">
    <text evidence="8">The sequence shown here is derived from an EMBL/GenBank/DDBJ whole genome shotgun (WGS) entry which is preliminary data.</text>
</comment>
<feature type="transmembrane region" description="Helical" evidence="6">
    <location>
        <begin position="281"/>
        <end position="302"/>
    </location>
</feature>
<organism evidence="8 9">
    <name type="scientific">Phrynosoma platyrhinos</name>
    <name type="common">Desert horned lizard</name>
    <dbReference type="NCBI Taxonomy" id="52577"/>
    <lineage>
        <taxon>Eukaryota</taxon>
        <taxon>Metazoa</taxon>
        <taxon>Chordata</taxon>
        <taxon>Craniata</taxon>
        <taxon>Vertebrata</taxon>
        <taxon>Euteleostomi</taxon>
        <taxon>Lepidosauria</taxon>
        <taxon>Squamata</taxon>
        <taxon>Bifurcata</taxon>
        <taxon>Unidentata</taxon>
        <taxon>Episquamata</taxon>
        <taxon>Toxicofera</taxon>
        <taxon>Iguania</taxon>
        <taxon>Phrynosomatidae</taxon>
        <taxon>Phrynosomatinae</taxon>
        <taxon>Phrynosoma</taxon>
    </lineage>
</organism>
<feature type="transmembrane region" description="Helical" evidence="6">
    <location>
        <begin position="32"/>
        <end position="51"/>
    </location>
</feature>
<comment type="subcellular location">
    <subcellularLocation>
        <location evidence="1">Membrane</location>
        <topology evidence="1">Multi-pass membrane protein</topology>
    </subcellularLocation>
</comment>
<feature type="domain" description="TLC" evidence="7">
    <location>
        <begin position="54"/>
        <end position="229"/>
    </location>
</feature>
<dbReference type="SMART" id="SM00724">
    <property type="entry name" value="TLC"/>
    <property type="match status" value="2"/>
</dbReference>
<feature type="transmembrane region" description="Helical" evidence="6">
    <location>
        <begin position="183"/>
        <end position="205"/>
    </location>
</feature>
<gene>
    <name evidence="8" type="ORF">JD844_031486</name>
</gene>
<evidence type="ECO:0000313" key="8">
    <source>
        <dbReference type="EMBL" id="KAH0623304.1"/>
    </source>
</evidence>
<dbReference type="InterPro" id="IPR042512">
    <property type="entry name" value="TLCD5"/>
</dbReference>
<evidence type="ECO:0000256" key="4">
    <source>
        <dbReference type="ARBA" id="ARBA00023136"/>
    </source>
</evidence>
<keyword evidence="4 5" id="KW-0472">Membrane</keyword>
<evidence type="ECO:0000256" key="2">
    <source>
        <dbReference type="ARBA" id="ARBA00022692"/>
    </source>
</evidence>
<proteinExistence type="predicted"/>